<keyword evidence="2" id="KW-1133">Transmembrane helix</keyword>
<evidence type="ECO:0000256" key="2">
    <source>
        <dbReference type="SAM" id="Phobius"/>
    </source>
</evidence>
<name>A0A6A6BE34_9PEZI</name>
<feature type="transmembrane region" description="Helical" evidence="2">
    <location>
        <begin position="51"/>
        <end position="69"/>
    </location>
</feature>
<sequence>MSPPTSPPKNRKRKHDPFLELAKTPISTPLPSPDSERAIAEEGTTSLARTVIFLTPLIVTSFILSLFIVNRRQRAWRLAEHPPLQGTRAWLSQWSPWKWLDPEPYQDPNDSTWQNANASSTATGDGGIPGVDGQAMAQKYKPGQGQGWHRRKKHRKMAKLEFSEAFDMQWQVLMTLAVAWALVVVIFFWGAKKVISSAW</sequence>
<dbReference type="AlphaFoldDB" id="A0A6A6BE34"/>
<dbReference type="GeneID" id="54294442"/>
<feature type="transmembrane region" description="Helical" evidence="2">
    <location>
        <begin position="172"/>
        <end position="191"/>
    </location>
</feature>
<evidence type="ECO:0000256" key="1">
    <source>
        <dbReference type="SAM" id="MobiDB-lite"/>
    </source>
</evidence>
<keyword evidence="2" id="KW-0472">Membrane</keyword>
<dbReference type="EMBL" id="ML995486">
    <property type="protein sequence ID" value="KAF2141778.1"/>
    <property type="molecule type" value="Genomic_DNA"/>
</dbReference>
<gene>
    <name evidence="3" type="ORF">K452DRAFT_228198</name>
</gene>
<evidence type="ECO:0000313" key="3">
    <source>
        <dbReference type="EMBL" id="KAF2141778.1"/>
    </source>
</evidence>
<feature type="region of interest" description="Disordered" evidence="1">
    <location>
        <begin position="1"/>
        <end position="37"/>
    </location>
</feature>
<evidence type="ECO:0000313" key="4">
    <source>
        <dbReference type="Proteomes" id="UP000799438"/>
    </source>
</evidence>
<organism evidence="3 4">
    <name type="scientific">Aplosporella prunicola CBS 121167</name>
    <dbReference type="NCBI Taxonomy" id="1176127"/>
    <lineage>
        <taxon>Eukaryota</taxon>
        <taxon>Fungi</taxon>
        <taxon>Dikarya</taxon>
        <taxon>Ascomycota</taxon>
        <taxon>Pezizomycotina</taxon>
        <taxon>Dothideomycetes</taxon>
        <taxon>Dothideomycetes incertae sedis</taxon>
        <taxon>Botryosphaeriales</taxon>
        <taxon>Aplosporellaceae</taxon>
        <taxon>Aplosporella</taxon>
    </lineage>
</organism>
<dbReference type="RefSeq" id="XP_033397490.1">
    <property type="nucleotide sequence ID" value="XM_033536946.1"/>
</dbReference>
<accession>A0A6A6BE34</accession>
<protein>
    <submittedName>
        <fullName evidence="3">Uncharacterized protein</fullName>
    </submittedName>
</protein>
<keyword evidence="2" id="KW-0812">Transmembrane</keyword>
<reference evidence="3" key="1">
    <citation type="journal article" date="2020" name="Stud. Mycol.">
        <title>101 Dothideomycetes genomes: a test case for predicting lifestyles and emergence of pathogens.</title>
        <authorList>
            <person name="Haridas S."/>
            <person name="Albert R."/>
            <person name="Binder M."/>
            <person name="Bloem J."/>
            <person name="Labutti K."/>
            <person name="Salamov A."/>
            <person name="Andreopoulos B."/>
            <person name="Baker S."/>
            <person name="Barry K."/>
            <person name="Bills G."/>
            <person name="Bluhm B."/>
            <person name="Cannon C."/>
            <person name="Castanera R."/>
            <person name="Culley D."/>
            <person name="Daum C."/>
            <person name="Ezra D."/>
            <person name="Gonzalez J."/>
            <person name="Henrissat B."/>
            <person name="Kuo A."/>
            <person name="Liang C."/>
            <person name="Lipzen A."/>
            <person name="Lutzoni F."/>
            <person name="Magnuson J."/>
            <person name="Mondo S."/>
            <person name="Nolan M."/>
            <person name="Ohm R."/>
            <person name="Pangilinan J."/>
            <person name="Park H.-J."/>
            <person name="Ramirez L."/>
            <person name="Alfaro M."/>
            <person name="Sun H."/>
            <person name="Tritt A."/>
            <person name="Yoshinaga Y."/>
            <person name="Zwiers L.-H."/>
            <person name="Turgeon B."/>
            <person name="Goodwin S."/>
            <person name="Spatafora J."/>
            <person name="Crous P."/>
            <person name="Grigoriev I."/>
        </authorList>
    </citation>
    <scope>NUCLEOTIDE SEQUENCE</scope>
    <source>
        <strain evidence="3">CBS 121167</strain>
    </source>
</reference>
<dbReference type="OrthoDB" id="4156595at2759"/>
<proteinExistence type="predicted"/>
<keyword evidence="4" id="KW-1185">Reference proteome</keyword>
<dbReference type="Proteomes" id="UP000799438">
    <property type="component" value="Unassembled WGS sequence"/>
</dbReference>